<keyword evidence="8" id="KW-0539">Nucleus</keyword>
<evidence type="ECO:0000256" key="4">
    <source>
        <dbReference type="ARBA" id="ARBA00022478"/>
    </source>
</evidence>
<dbReference type="InterPro" id="IPR007644">
    <property type="entry name" value="RNA_pol_bsu_protrusion"/>
</dbReference>
<dbReference type="GO" id="GO:0003677">
    <property type="term" value="F:DNA binding"/>
    <property type="evidence" value="ECO:0007669"/>
    <property type="project" value="InterPro"/>
</dbReference>
<sequence length="1069" mass="120807">MANNSVQLSLRHLKDPNFGRIPETRNEAVVSLGAPHVDSFNFFLGKGLQEIVLDIPPLEFALKNGSRIKLMLSGAVVSKPRLPAGVGRANDYNLYPKECVERKSSYTAPITVELEWSVNSGEVRMHRQSLGDIPIMIMSQNCHLHGLTPKQLVKHGELVNETGGYFIINGSCRVLRLLMCNRRNFPVALTRETWKRRDVGFTDKGVMMRCVKDDQVSCVNILHYLSTGGAKLEFVLSREQFFMPLVMCLKALVDETDRQIYHHLIQGREKDTYFAEQVKAMLGKLQDEDIFSHQKCQEYIGKSFRHRLTQILPEWYSDAAVCKYLLKHHVFIHLKTNREKFDTLCLMARKLYAYVGGETKMESVDAVSMQEVTLGGHTYLQYLREKMIDMMTAVKWALMFKDKKEAGVWHVQETDIKRAASKAKGTGSAFQSFIATGSLFSKSGCGLMQHSGLTVVFDHLNRMRDMSHLRAIHRGAFFVEMKTVEPRRLTGEAWGFICPVHTPDGAPCGLLNHLSKNCIVLNEMPENPGALYLALTKLGMTPLHSTPPVPHAQCLEVVLEGGLVGLIRKNEAQKFANKLRIMKTRGEIFKYTEIVLIPERKYGGQYPGLFLATGVGRMLRPVINWTLALWSLWEPWSRYTSLWLSVHTHLEVDKTSIFSNIGKLVPFSDNNPIPRNMYQCQMGKQTMGTPFHNYAAQTTSKAYRLQYPQVPLVRNAHYDDINMEEFCMGFNAVVAIISYTGYDMEDAMVLNKCAMERGLAHGQIYKTEIVDLSALEGGKGRKRSVAESNFMFRRNPTDANQKSFLDSSGLPYPGTQLKEADPYYSVYDLNQRSYRTTPYKGEDCVVDKCAIMAASFTPGECQRASITIRVKRNPIIGDKFASRSGQKGIMSRLYPTEDLPFSERGIMPDIIFNPHGIPSRMTAGKLIELVAGKSAAEFGLSFDSSPFKFSDENPAVDYFGRILEKAGFNYYGEDVLYSGTDGRMLEVEIFEGIIYYQRLRHMTADKWQVRATGAMDLTLRQPVKGRKRGGAIRIGEMERDCLISHGAAYNLKDRLMDSSDISQVGVRHL</sequence>
<keyword evidence="5 11" id="KW-0808">Transferase</keyword>
<comment type="catalytic activity">
    <reaction evidence="9">
        <text>RNA(n) + a ribonucleoside 5'-triphosphate = RNA(n+1) + diphosphate</text>
        <dbReference type="Rhea" id="RHEA:21248"/>
        <dbReference type="Rhea" id="RHEA-COMP:14527"/>
        <dbReference type="Rhea" id="RHEA-COMP:17342"/>
        <dbReference type="ChEBI" id="CHEBI:33019"/>
        <dbReference type="ChEBI" id="CHEBI:61557"/>
        <dbReference type="ChEBI" id="CHEBI:140395"/>
        <dbReference type="EC" id="2.7.7.6"/>
    </reaction>
    <physiologicalReaction direction="left-to-right" evidence="9">
        <dbReference type="Rhea" id="RHEA:21249"/>
    </physiologicalReaction>
</comment>
<dbReference type="Pfam" id="PF06883">
    <property type="entry name" value="RNA_pol_Rpa2_4"/>
    <property type="match status" value="1"/>
</dbReference>
<dbReference type="OrthoDB" id="10248617at2759"/>
<dbReference type="Proteomes" id="UP000770661">
    <property type="component" value="Unassembled WGS sequence"/>
</dbReference>
<dbReference type="InterPro" id="IPR014724">
    <property type="entry name" value="RNA_pol_RPB2_OB-fold"/>
</dbReference>
<comment type="subcellular location">
    <subcellularLocation>
        <location evidence="1">Nucleus</location>
    </subcellularLocation>
</comment>
<reference evidence="18" key="1">
    <citation type="submission" date="2020-07" db="EMBL/GenBank/DDBJ databases">
        <title>The High-quality genome of the commercially important snow crab, Chionoecetes opilio.</title>
        <authorList>
            <person name="Jeong J.-H."/>
            <person name="Ryu S."/>
        </authorList>
    </citation>
    <scope>NUCLEOTIDE SEQUENCE</scope>
    <source>
        <strain evidence="18">MADBK_172401_WGS</strain>
        <tissue evidence="18">Digestive gland</tissue>
    </source>
</reference>
<dbReference type="FunFam" id="3.90.1100.10:FF:000008">
    <property type="entry name" value="DNA-directed RNA polymerase subunit beta"/>
    <property type="match status" value="1"/>
</dbReference>
<organism evidence="18 19">
    <name type="scientific">Chionoecetes opilio</name>
    <name type="common">Atlantic snow crab</name>
    <name type="synonym">Cancer opilio</name>
    <dbReference type="NCBI Taxonomy" id="41210"/>
    <lineage>
        <taxon>Eukaryota</taxon>
        <taxon>Metazoa</taxon>
        <taxon>Ecdysozoa</taxon>
        <taxon>Arthropoda</taxon>
        <taxon>Crustacea</taxon>
        <taxon>Multicrustacea</taxon>
        <taxon>Malacostraca</taxon>
        <taxon>Eumalacostraca</taxon>
        <taxon>Eucarida</taxon>
        <taxon>Decapoda</taxon>
        <taxon>Pleocyemata</taxon>
        <taxon>Brachyura</taxon>
        <taxon>Eubrachyura</taxon>
        <taxon>Majoidea</taxon>
        <taxon>Majidae</taxon>
        <taxon>Chionoecetes</taxon>
    </lineage>
</organism>
<dbReference type="FunFam" id="2.40.270.10:FF:000011">
    <property type="entry name" value="DNA-directed RNA polymerase subunit beta"/>
    <property type="match status" value="1"/>
</dbReference>
<gene>
    <name evidence="18" type="primary">Polr1b</name>
    <name evidence="18" type="ORF">GWK47_005532</name>
</gene>
<feature type="domain" description="RNA polymerase beta subunit protrusion" evidence="15">
    <location>
        <begin position="32"/>
        <end position="398"/>
    </location>
</feature>
<evidence type="ECO:0000259" key="12">
    <source>
        <dbReference type="Pfam" id="PF00562"/>
    </source>
</evidence>
<dbReference type="Pfam" id="PF04563">
    <property type="entry name" value="RNA_pol_Rpb2_1"/>
    <property type="match status" value="1"/>
</dbReference>
<dbReference type="AlphaFoldDB" id="A0A8J4Y8J3"/>
<name>A0A8J4Y8J3_CHIOP</name>
<keyword evidence="4 11" id="KW-0240">DNA-directed RNA polymerase</keyword>
<evidence type="ECO:0000259" key="13">
    <source>
        <dbReference type="Pfam" id="PF04560"/>
    </source>
</evidence>
<dbReference type="InterPro" id="IPR007645">
    <property type="entry name" value="RNA_pol_Rpb2_3"/>
</dbReference>
<dbReference type="InterPro" id="IPR015712">
    <property type="entry name" value="DNA-dir_RNA_pol_su2"/>
</dbReference>
<keyword evidence="6 11" id="KW-0548">Nucleotidyltransferase</keyword>
<dbReference type="Gene3D" id="3.90.1100.10">
    <property type="match status" value="2"/>
</dbReference>
<evidence type="ECO:0000256" key="11">
    <source>
        <dbReference type="RuleBase" id="RU363031"/>
    </source>
</evidence>
<dbReference type="InterPro" id="IPR007641">
    <property type="entry name" value="RNA_pol_Rpb2_7"/>
</dbReference>
<feature type="domain" description="DNA-directed RNA polymerase I subunit RPA2" evidence="17">
    <location>
        <begin position="564"/>
        <end position="620"/>
    </location>
</feature>
<dbReference type="Pfam" id="PF04560">
    <property type="entry name" value="RNA_pol_Rpb2_7"/>
    <property type="match status" value="1"/>
</dbReference>
<evidence type="ECO:0000256" key="5">
    <source>
        <dbReference type="ARBA" id="ARBA00022679"/>
    </source>
</evidence>
<protein>
    <recommendedName>
        <fullName evidence="11">DNA-directed RNA polymerase subunit beta</fullName>
        <ecNumber evidence="11">2.7.7.6</ecNumber>
    </recommendedName>
</protein>
<dbReference type="GO" id="GO:0006351">
    <property type="term" value="P:DNA-templated transcription"/>
    <property type="evidence" value="ECO:0007669"/>
    <property type="project" value="InterPro"/>
</dbReference>
<dbReference type="InterPro" id="IPR037034">
    <property type="entry name" value="RNA_pol_Rpb2_2_sf"/>
</dbReference>
<keyword evidence="19" id="KW-1185">Reference proteome</keyword>
<dbReference type="InterPro" id="IPR009674">
    <property type="entry name" value="Rpa2_dom_4"/>
</dbReference>
<evidence type="ECO:0000256" key="2">
    <source>
        <dbReference type="ARBA" id="ARBA00006835"/>
    </source>
</evidence>
<dbReference type="PANTHER" id="PTHR20856">
    <property type="entry name" value="DNA-DIRECTED RNA POLYMERASE I SUBUNIT 2"/>
    <property type="match status" value="1"/>
</dbReference>
<dbReference type="PROSITE" id="PS01166">
    <property type="entry name" value="RNA_POL_BETA"/>
    <property type="match status" value="1"/>
</dbReference>
<evidence type="ECO:0000259" key="14">
    <source>
        <dbReference type="Pfam" id="PF04561"/>
    </source>
</evidence>
<evidence type="ECO:0000256" key="10">
    <source>
        <dbReference type="RuleBase" id="RU000434"/>
    </source>
</evidence>
<dbReference type="Pfam" id="PF04561">
    <property type="entry name" value="RNA_pol_Rpb2_2"/>
    <property type="match status" value="1"/>
</dbReference>
<evidence type="ECO:0000259" key="17">
    <source>
        <dbReference type="Pfam" id="PF06883"/>
    </source>
</evidence>
<dbReference type="Gene3D" id="3.90.1110.10">
    <property type="entry name" value="RNA polymerase Rpb2, domain 2"/>
    <property type="match status" value="1"/>
</dbReference>
<dbReference type="CDD" id="cd00653">
    <property type="entry name" value="RNA_pol_B_RPB2"/>
    <property type="match status" value="1"/>
</dbReference>
<evidence type="ECO:0000259" key="15">
    <source>
        <dbReference type="Pfam" id="PF04563"/>
    </source>
</evidence>
<feature type="domain" description="RNA polymerase Rpb2" evidence="13">
    <location>
        <begin position="1030"/>
        <end position="1067"/>
    </location>
</feature>
<dbReference type="EC" id="2.7.7.6" evidence="11"/>
<evidence type="ECO:0000259" key="16">
    <source>
        <dbReference type="Pfam" id="PF04565"/>
    </source>
</evidence>
<evidence type="ECO:0000256" key="1">
    <source>
        <dbReference type="ARBA" id="ARBA00004123"/>
    </source>
</evidence>
<comment type="subunit">
    <text evidence="3">Component of the RNA polymerase I (Pol I) complex consisting of at least 13 subunits.</text>
</comment>
<dbReference type="GO" id="GO:0032549">
    <property type="term" value="F:ribonucleoside binding"/>
    <property type="evidence" value="ECO:0007669"/>
    <property type="project" value="InterPro"/>
</dbReference>
<dbReference type="EMBL" id="JACEEZ010008314">
    <property type="protein sequence ID" value="KAG0723413.1"/>
    <property type="molecule type" value="Genomic_DNA"/>
</dbReference>
<dbReference type="GO" id="GO:0000428">
    <property type="term" value="C:DNA-directed RNA polymerase complex"/>
    <property type="evidence" value="ECO:0007669"/>
    <property type="project" value="UniProtKB-KW"/>
</dbReference>
<feature type="domain" description="RNA polymerase Rpb2" evidence="16">
    <location>
        <begin position="456"/>
        <end position="520"/>
    </location>
</feature>
<dbReference type="GO" id="GO:0003899">
    <property type="term" value="F:DNA-directed RNA polymerase activity"/>
    <property type="evidence" value="ECO:0007669"/>
    <property type="project" value="UniProtKB-EC"/>
</dbReference>
<keyword evidence="7 11" id="KW-0804">Transcription</keyword>
<evidence type="ECO:0000256" key="9">
    <source>
        <dbReference type="ARBA" id="ARBA00047768"/>
    </source>
</evidence>
<dbReference type="Gene3D" id="2.40.50.150">
    <property type="match status" value="1"/>
</dbReference>
<dbReference type="InterPro" id="IPR037033">
    <property type="entry name" value="DNA-dir_RNAP_su2_hyb_sf"/>
</dbReference>
<comment type="caution">
    <text evidence="18">The sequence shown here is derived from an EMBL/GenBank/DDBJ whole genome shotgun (WGS) entry which is preliminary data.</text>
</comment>
<dbReference type="InterPro" id="IPR007121">
    <property type="entry name" value="RNA_pol_bsu_CS"/>
</dbReference>
<dbReference type="InterPro" id="IPR007120">
    <property type="entry name" value="DNA-dir_RNAP_su2_dom"/>
</dbReference>
<dbReference type="Pfam" id="PF00562">
    <property type="entry name" value="RNA_pol_Rpb2_6"/>
    <property type="match status" value="1"/>
</dbReference>
<evidence type="ECO:0000256" key="7">
    <source>
        <dbReference type="ARBA" id="ARBA00023163"/>
    </source>
</evidence>
<dbReference type="InterPro" id="IPR007642">
    <property type="entry name" value="RNA_pol_Rpb2_2"/>
</dbReference>
<dbReference type="GO" id="GO:0005634">
    <property type="term" value="C:nucleus"/>
    <property type="evidence" value="ECO:0007669"/>
    <property type="project" value="UniProtKB-SubCell"/>
</dbReference>
<comment type="similarity">
    <text evidence="2 10">Belongs to the RNA polymerase beta chain family.</text>
</comment>
<dbReference type="Gene3D" id="3.90.1800.10">
    <property type="entry name" value="RNA polymerase alpha subunit dimerisation domain"/>
    <property type="match status" value="1"/>
</dbReference>
<feature type="domain" description="RNA polymerase Rpb2" evidence="14">
    <location>
        <begin position="184"/>
        <end position="372"/>
    </location>
</feature>
<comment type="function">
    <text evidence="11">DNA-dependent RNA polymerase catalyzes the transcription of DNA into RNA using the four ribonucleoside triphosphates as substrates.</text>
</comment>
<dbReference type="Gene3D" id="2.40.270.10">
    <property type="entry name" value="DNA-directed RNA polymerase, subunit 2, domain 6"/>
    <property type="match status" value="1"/>
</dbReference>
<evidence type="ECO:0000256" key="8">
    <source>
        <dbReference type="ARBA" id="ARBA00023242"/>
    </source>
</evidence>
<accession>A0A8J4Y8J3</accession>
<evidence type="ECO:0000256" key="3">
    <source>
        <dbReference type="ARBA" id="ARBA00011251"/>
    </source>
</evidence>
<proteinExistence type="inferred from homology"/>
<evidence type="ECO:0000313" key="19">
    <source>
        <dbReference type="Proteomes" id="UP000770661"/>
    </source>
</evidence>
<evidence type="ECO:0000313" key="18">
    <source>
        <dbReference type="EMBL" id="KAG0723413.1"/>
    </source>
</evidence>
<feature type="domain" description="DNA-directed RNA polymerase subunit 2 hybrid-binding" evidence="12">
    <location>
        <begin position="662"/>
        <end position="1028"/>
    </location>
</feature>
<dbReference type="Pfam" id="PF04565">
    <property type="entry name" value="RNA_pol_Rpb2_3"/>
    <property type="match status" value="1"/>
</dbReference>
<evidence type="ECO:0000256" key="6">
    <source>
        <dbReference type="ARBA" id="ARBA00022695"/>
    </source>
</evidence>
<dbReference type="SUPFAM" id="SSF64484">
    <property type="entry name" value="beta and beta-prime subunits of DNA dependent RNA-polymerase"/>
    <property type="match status" value="1"/>
</dbReference>